<organism evidence="2 3">
    <name type="scientific">Coprococcus catus</name>
    <dbReference type="NCBI Taxonomy" id="116085"/>
    <lineage>
        <taxon>Bacteria</taxon>
        <taxon>Bacillati</taxon>
        <taxon>Bacillota</taxon>
        <taxon>Clostridia</taxon>
        <taxon>Lachnospirales</taxon>
        <taxon>Lachnospiraceae</taxon>
        <taxon>Coprococcus</taxon>
    </lineage>
</organism>
<dbReference type="OrthoDB" id="9768685at2"/>
<accession>A0A3E2XRP5</accession>
<dbReference type="Pfam" id="PF00534">
    <property type="entry name" value="Glycos_transf_1"/>
    <property type="match status" value="1"/>
</dbReference>
<evidence type="ECO:0000313" key="2">
    <source>
        <dbReference type="EMBL" id="RGC50608.1"/>
    </source>
</evidence>
<dbReference type="CDD" id="cd03801">
    <property type="entry name" value="GT4_PimA-like"/>
    <property type="match status" value="1"/>
</dbReference>
<dbReference type="GO" id="GO:0016757">
    <property type="term" value="F:glycosyltransferase activity"/>
    <property type="evidence" value="ECO:0007669"/>
    <property type="project" value="InterPro"/>
</dbReference>
<dbReference type="PANTHER" id="PTHR12526">
    <property type="entry name" value="GLYCOSYLTRANSFERASE"/>
    <property type="match status" value="1"/>
</dbReference>
<keyword evidence="3" id="KW-1185">Reference proteome</keyword>
<evidence type="ECO:0000259" key="1">
    <source>
        <dbReference type="Pfam" id="PF00534"/>
    </source>
</evidence>
<keyword evidence="2" id="KW-0808">Transferase</keyword>
<comment type="caution">
    <text evidence="2">The sequence shown here is derived from an EMBL/GenBank/DDBJ whole genome shotgun (WGS) entry which is preliminary data.</text>
</comment>
<dbReference type="Gene3D" id="3.40.50.2000">
    <property type="entry name" value="Glycogen Phosphorylase B"/>
    <property type="match status" value="2"/>
</dbReference>
<protein>
    <submittedName>
        <fullName evidence="2">Glycosyltransferase</fullName>
    </submittedName>
</protein>
<reference evidence="2 3" key="1">
    <citation type="submission" date="2018-08" db="EMBL/GenBank/DDBJ databases">
        <title>A genome reference for cultivated species of the human gut microbiota.</title>
        <authorList>
            <person name="Zou Y."/>
            <person name="Xue W."/>
            <person name="Luo G."/>
        </authorList>
    </citation>
    <scope>NUCLEOTIDE SEQUENCE [LARGE SCALE GENOMIC DNA]</scope>
    <source>
        <strain evidence="2 3">AM28-39</strain>
    </source>
</reference>
<proteinExistence type="predicted"/>
<name>A0A3E2XRP5_9FIRM</name>
<dbReference type="Proteomes" id="UP000261231">
    <property type="component" value="Unassembled WGS sequence"/>
</dbReference>
<evidence type="ECO:0000313" key="3">
    <source>
        <dbReference type="Proteomes" id="UP000261231"/>
    </source>
</evidence>
<gene>
    <name evidence="2" type="ORF">DW747_02765</name>
</gene>
<feature type="domain" description="Glycosyl transferase family 1" evidence="1">
    <location>
        <begin position="213"/>
        <end position="358"/>
    </location>
</feature>
<dbReference type="InterPro" id="IPR001296">
    <property type="entry name" value="Glyco_trans_1"/>
</dbReference>
<dbReference type="EMBL" id="QVFD01000002">
    <property type="protein sequence ID" value="RGC50608.1"/>
    <property type="molecule type" value="Genomic_DNA"/>
</dbReference>
<sequence>MMKKVLIYLNENSLAPTGGSIGYNYTLKKGLQEIDNEGIEIEYLQGKEVSADINNRVKNVKAAGLKKLITISKSVVKKGLMMYGPSHKAKVDLSVYDAVHFNRTIDLYWAKDSLRDYKGKVILTLHSPTMPCKQMISMLTNFEKKYMKWFYAKLPDIDNYAINRADNIIIACEEAEEPYYHEWPGYAEFHEKNKHKYVYMTTGTAPKSALVTKEEMRKKYGIPQDAFVISYVGRHNEIKGYDALKKIGKQLLDANDNTYVFIAGTEGPLYHLEHNRWIEVGWTKDPGSVIQASDVFVLPNKETYFDLVMLEVLSLGQIVVASYTGGNKYFAKYENSGIFLYSNNAEAENIINTLIKMSEVERNELRKKNLELYKAEFTNEAFAKRYIDSLHKILG</sequence>
<dbReference type="SUPFAM" id="SSF53756">
    <property type="entry name" value="UDP-Glycosyltransferase/glycogen phosphorylase"/>
    <property type="match status" value="1"/>
</dbReference>
<dbReference type="AlphaFoldDB" id="A0A3E2XRP5"/>